<proteinExistence type="predicted"/>
<name>A0A7G2JZX5_HAEIF</name>
<accession>A0A7G2JZX5</accession>
<comment type="caution">
    <text evidence="2">The sequence shown here is derived from an EMBL/GenBank/DDBJ whole genome shotgun (WGS) entry which is preliminary data.</text>
</comment>
<feature type="compositionally biased region" description="Basic and acidic residues" evidence="1">
    <location>
        <begin position="9"/>
        <end position="25"/>
    </location>
</feature>
<gene>
    <name evidence="2" type="ORF">HAINFHK1212_0409</name>
</gene>
<feature type="region of interest" description="Disordered" evidence="1">
    <location>
        <begin position="1"/>
        <end position="64"/>
    </location>
</feature>
<dbReference type="EMBL" id="ABFC01000588">
    <property type="protein sequence ID" value="EFA28687.1"/>
    <property type="molecule type" value="Genomic_DNA"/>
</dbReference>
<reference evidence="2" key="1">
    <citation type="journal article" date="2010" name="Genomics">
        <title>Tracing phylogenomic events leading to diversity of Haemophilus influenzae and the emergence of Brazilian Purpuric Fever (BPF)-associated clones.</title>
        <authorList>
            <person name="Papazisi L."/>
            <person name="Ratnayake S."/>
            <person name="Remortel B.G."/>
            <person name="Bock G.R."/>
            <person name="Liang W."/>
            <person name="Saeed A.I."/>
            <person name="Liu J."/>
            <person name="Fleischmann R.D."/>
            <person name="Kilian M."/>
            <person name="Peterson S.N."/>
        </authorList>
    </citation>
    <scope>NUCLEOTIDE SEQUENCE [LARGE SCALE GENOMIC DNA]</scope>
    <source>
        <strain evidence="2">HK1212</strain>
    </source>
</reference>
<protein>
    <submittedName>
        <fullName evidence="2">Uncharacterized protein</fullName>
    </submittedName>
</protein>
<sequence length="64" mass="7239">MNSSNNSKPKAEDVQKAKEAKEKAEANLNKLKARRSELETKHSITMTSDAANNNNYLQRCCTRK</sequence>
<dbReference type="AlphaFoldDB" id="A0A7G2JZX5"/>
<evidence type="ECO:0000313" key="2">
    <source>
        <dbReference type="EMBL" id="EFA28687.1"/>
    </source>
</evidence>
<organism evidence="2">
    <name type="scientific">Haemophilus influenzae HK1212</name>
    <dbReference type="NCBI Taxonomy" id="456482"/>
    <lineage>
        <taxon>Bacteria</taxon>
        <taxon>Pseudomonadati</taxon>
        <taxon>Pseudomonadota</taxon>
        <taxon>Gammaproteobacteria</taxon>
        <taxon>Pasteurellales</taxon>
        <taxon>Pasteurellaceae</taxon>
        <taxon>Haemophilus</taxon>
    </lineage>
</organism>
<feature type="compositionally biased region" description="Polar residues" evidence="1">
    <location>
        <begin position="43"/>
        <end position="57"/>
    </location>
</feature>
<evidence type="ECO:0000256" key="1">
    <source>
        <dbReference type="SAM" id="MobiDB-lite"/>
    </source>
</evidence>